<organism evidence="2 3">
    <name type="scientific">Tulasnella calospora MUT 4182</name>
    <dbReference type="NCBI Taxonomy" id="1051891"/>
    <lineage>
        <taxon>Eukaryota</taxon>
        <taxon>Fungi</taxon>
        <taxon>Dikarya</taxon>
        <taxon>Basidiomycota</taxon>
        <taxon>Agaricomycotina</taxon>
        <taxon>Agaricomycetes</taxon>
        <taxon>Cantharellales</taxon>
        <taxon>Tulasnellaceae</taxon>
        <taxon>Tulasnella</taxon>
    </lineage>
</organism>
<dbReference type="Proteomes" id="UP000054248">
    <property type="component" value="Unassembled WGS sequence"/>
</dbReference>
<keyword evidence="3" id="KW-1185">Reference proteome</keyword>
<reference evidence="2 3" key="1">
    <citation type="submission" date="2014-04" db="EMBL/GenBank/DDBJ databases">
        <authorList>
            <consortium name="DOE Joint Genome Institute"/>
            <person name="Kuo A."/>
            <person name="Girlanda M."/>
            <person name="Perotto S."/>
            <person name="Kohler A."/>
            <person name="Nagy L.G."/>
            <person name="Floudas D."/>
            <person name="Copeland A."/>
            <person name="Barry K.W."/>
            <person name="Cichocki N."/>
            <person name="Veneault-Fourrey C."/>
            <person name="LaButti K."/>
            <person name="Lindquist E.A."/>
            <person name="Lipzen A."/>
            <person name="Lundell T."/>
            <person name="Morin E."/>
            <person name="Murat C."/>
            <person name="Sun H."/>
            <person name="Tunlid A."/>
            <person name="Henrissat B."/>
            <person name="Grigoriev I.V."/>
            <person name="Hibbett D.S."/>
            <person name="Martin F."/>
            <person name="Nordberg H.P."/>
            <person name="Cantor M.N."/>
            <person name="Hua S.X."/>
        </authorList>
    </citation>
    <scope>NUCLEOTIDE SEQUENCE [LARGE SCALE GENOMIC DNA]</scope>
    <source>
        <strain evidence="2 3">MUT 4182</strain>
    </source>
</reference>
<keyword evidence="1" id="KW-1133">Transmembrane helix</keyword>
<evidence type="ECO:0000313" key="3">
    <source>
        <dbReference type="Proteomes" id="UP000054248"/>
    </source>
</evidence>
<gene>
    <name evidence="2" type="ORF">M407DRAFT_18680</name>
</gene>
<accession>A0A0C3QV06</accession>
<dbReference type="AlphaFoldDB" id="A0A0C3QV06"/>
<dbReference type="PANTHER" id="PTHR37848:SF1">
    <property type="entry name" value="SUN DOMAIN-CONTAINING PROTEIN"/>
    <property type="match status" value="1"/>
</dbReference>
<sequence length="416" mass="46791">MSSSSLADPLTSCSPQAASFASATNVLAPNPPAVAINGSPYSSWITNMRLNVKSHDKRLNQDAHALEQFLLTHATGRPTVLIECDGTHQEVKLSTRGKDKTVTVTDFHFTVDVSNALLPADTYGAPVWVVADKEPAKRGRYWHQIDYDPNPASLEAGTSPHRRKTAPLLERMLVRDYARLRKSWLPPWTRLSAQSPTGGVRLLLPGDRIRFKDISAQGYLDFDMGPPSKTLAEWTEEYCASRSPLKEFRFIRTVYGWSLDEVQQMVKRTLATCHSGDHRKETVNVIIKGRKVIVRPNNPLWWLYGLGFLRVFFYITLIYPLIMWPIKRYLLGRCWKVAGSSFAFVRYEHLEDSEPGETIAEYIARVPQAPPESNLKVTSRGISSIVGQRFEDWFSANKQTIINAAVSKAYGGPIVI</sequence>
<reference evidence="3" key="2">
    <citation type="submission" date="2015-01" db="EMBL/GenBank/DDBJ databases">
        <title>Evolutionary Origins and Diversification of the Mycorrhizal Mutualists.</title>
        <authorList>
            <consortium name="DOE Joint Genome Institute"/>
            <consortium name="Mycorrhizal Genomics Consortium"/>
            <person name="Kohler A."/>
            <person name="Kuo A."/>
            <person name="Nagy L.G."/>
            <person name="Floudas D."/>
            <person name="Copeland A."/>
            <person name="Barry K.W."/>
            <person name="Cichocki N."/>
            <person name="Veneault-Fourrey C."/>
            <person name="LaButti K."/>
            <person name="Lindquist E.A."/>
            <person name="Lipzen A."/>
            <person name="Lundell T."/>
            <person name="Morin E."/>
            <person name="Murat C."/>
            <person name="Riley R."/>
            <person name="Ohm R."/>
            <person name="Sun H."/>
            <person name="Tunlid A."/>
            <person name="Henrissat B."/>
            <person name="Grigoriev I.V."/>
            <person name="Hibbett D.S."/>
            <person name="Martin F."/>
        </authorList>
    </citation>
    <scope>NUCLEOTIDE SEQUENCE [LARGE SCALE GENOMIC DNA]</scope>
    <source>
        <strain evidence="3">MUT 4182</strain>
    </source>
</reference>
<feature type="transmembrane region" description="Helical" evidence="1">
    <location>
        <begin position="301"/>
        <end position="322"/>
    </location>
</feature>
<dbReference type="EMBL" id="KN822955">
    <property type="protein sequence ID" value="KIO32369.1"/>
    <property type="molecule type" value="Genomic_DNA"/>
</dbReference>
<keyword evidence="1" id="KW-0472">Membrane</keyword>
<keyword evidence="1" id="KW-0812">Transmembrane</keyword>
<dbReference type="PANTHER" id="PTHR37848">
    <property type="entry name" value="EXPRESSED PROTEIN"/>
    <property type="match status" value="1"/>
</dbReference>
<proteinExistence type="predicted"/>
<protein>
    <submittedName>
        <fullName evidence="2">Uncharacterized protein</fullName>
    </submittedName>
</protein>
<dbReference type="OrthoDB" id="203796at2759"/>
<name>A0A0C3QV06_9AGAM</name>
<dbReference type="HOGENOM" id="CLU_034128_1_0_1"/>
<evidence type="ECO:0000256" key="1">
    <source>
        <dbReference type="SAM" id="Phobius"/>
    </source>
</evidence>
<evidence type="ECO:0000313" key="2">
    <source>
        <dbReference type="EMBL" id="KIO32369.1"/>
    </source>
</evidence>